<dbReference type="InterPro" id="IPR009459">
    <property type="entry name" value="MucBP_dom"/>
</dbReference>
<evidence type="ECO:0000259" key="5">
    <source>
        <dbReference type="Pfam" id="PF19087"/>
    </source>
</evidence>
<feature type="domain" description="DUF5776" evidence="5">
    <location>
        <begin position="727"/>
        <end position="793"/>
    </location>
</feature>
<dbReference type="Gene3D" id="3.10.20.320">
    <property type="entry name" value="Putative peptidoglycan bound protein (lpxtg motif)"/>
    <property type="match status" value="1"/>
</dbReference>
<dbReference type="Pfam" id="PF19087">
    <property type="entry name" value="DUF5776"/>
    <property type="match status" value="2"/>
</dbReference>
<reference evidence="6 7" key="1">
    <citation type="journal article" date="2021" name="Int. J. Syst. Evol. Microbiol.">
        <title>Lentilactobacillus fungorum sp. nov., isolated from spent mushroom substrates.</title>
        <authorList>
            <person name="Tohno M."/>
            <person name="Tanizawa Y."/>
            <person name="Kojima Y."/>
            <person name="Sakamoto M."/>
            <person name="Ohkuma M."/>
            <person name="Kobayashi H."/>
        </authorList>
    </citation>
    <scope>NUCLEOTIDE SEQUENCE [LARGE SCALE GENOMIC DNA]</scope>
    <source>
        <strain evidence="6 7">YK48G</strain>
    </source>
</reference>
<dbReference type="RefSeq" id="WP_203630880.1">
    <property type="nucleotide sequence ID" value="NZ_BNJR01000017.1"/>
</dbReference>
<dbReference type="EMBL" id="BNJR01000017">
    <property type="protein sequence ID" value="GHP14913.1"/>
    <property type="molecule type" value="Genomic_DNA"/>
</dbReference>
<dbReference type="InterPro" id="IPR044081">
    <property type="entry name" value="DUF5776"/>
</dbReference>
<comment type="caution">
    <text evidence="6">The sequence shown here is derived from an EMBL/GenBank/DDBJ whole genome shotgun (WGS) entry which is preliminary data.</text>
</comment>
<feature type="compositionally biased region" description="Polar residues" evidence="2">
    <location>
        <begin position="554"/>
        <end position="566"/>
    </location>
</feature>
<evidence type="ECO:0000256" key="3">
    <source>
        <dbReference type="SAM" id="Phobius"/>
    </source>
</evidence>
<name>A0ABQ3W149_9LACO</name>
<dbReference type="InterPro" id="IPR032675">
    <property type="entry name" value="LRR_dom_sf"/>
</dbReference>
<feature type="domain" description="DUF5776" evidence="5">
    <location>
        <begin position="654"/>
        <end position="720"/>
    </location>
</feature>
<protein>
    <recommendedName>
        <fullName evidence="8">MucBP domain-containing protein</fullName>
    </recommendedName>
</protein>
<keyword evidence="3" id="KW-0472">Membrane</keyword>
<feature type="domain" description="MucBP" evidence="4">
    <location>
        <begin position="354"/>
        <end position="441"/>
    </location>
</feature>
<feature type="compositionally biased region" description="Pro residues" evidence="2">
    <location>
        <begin position="529"/>
        <end position="546"/>
    </location>
</feature>
<keyword evidence="3" id="KW-1133">Transmembrane helix</keyword>
<evidence type="ECO:0000256" key="1">
    <source>
        <dbReference type="ARBA" id="ARBA00022737"/>
    </source>
</evidence>
<evidence type="ECO:0000259" key="4">
    <source>
        <dbReference type="Pfam" id="PF06458"/>
    </source>
</evidence>
<dbReference type="Gene3D" id="3.80.10.10">
    <property type="entry name" value="Ribonuclease Inhibitor"/>
    <property type="match status" value="1"/>
</dbReference>
<sequence>MGNTKQADLRHAILKYAVAIALFFGFGMIGNSIVSMGAEESNQPRVAADAVIDDWMPDKNLQTIVLVELQQKDVQINGSRISSTNQITQQLLDDELTTLRTVRNHSEDPTGQSVQYENQAYYNAVMNVRSLDGLQYATRLTSIEVSPDTDAQMRWDGGISNGRLADIGALTGLSNLTTVNISLNSVHDISALAGKKLVFKSPVNGMVTDLSHNQITDISPLQSSAATLDPNLTIGYQRYMLPTITVNSHIASVASPTFTIKNIEGQAVLVTPYYDDASQDSWFGRYASTANGGPIDTPKSQINWTDLKATEFLPEGKIGGYLTSTWTDKLFGEVGFPYDGVVVQPFVLDDEVGNINVQFKNADNGQDIHSPMLLAGPLGDKWNLALSGSNSFKLADTGSTQNQKIQAVIDALKDQYQFNQISVSDPAVGEYTNDSVPTITYNFSTKSEPVAGKPVIVRYVDADNPSQVIAPEKIVNGNVGDTYDVSGPQYKLTIPTYTFKDVQGPLRGTFDAEKGAIVYYRYTRNQSPIPNPPINPVNPTPIPEPSGPNGDGSGTITATEPAQPSKSEIVKKGSAVYALKKIYLYKNKNFKKNERLASYTRKPRINRPMFVVTDTAKSKNGNLRYLVKDVNHHSKTAGKIGYITAKWAYVRPVYYQGKHQTLTVIAARGVNEYKNKNLTGKVKNFKQGTRLKVKGFVKHNLTTRYKLSNGHYITGNRKLVFAGKLKQPQQIKVKQPIYRYNNVNFGKRNKQIKKGTLLKVKNWQYSHPDSMATFGAKRYQVVGGYVTANGRYVKIFK</sequence>
<evidence type="ECO:0000313" key="7">
    <source>
        <dbReference type="Proteomes" id="UP000604765"/>
    </source>
</evidence>
<organism evidence="6 7">
    <name type="scientific">Lentilactobacillus fungorum</name>
    <dbReference type="NCBI Taxonomy" id="2201250"/>
    <lineage>
        <taxon>Bacteria</taxon>
        <taxon>Bacillati</taxon>
        <taxon>Bacillota</taxon>
        <taxon>Bacilli</taxon>
        <taxon>Lactobacillales</taxon>
        <taxon>Lactobacillaceae</taxon>
        <taxon>Lentilactobacillus</taxon>
    </lineage>
</organism>
<gene>
    <name evidence="6" type="ORF">YK48G_23380</name>
</gene>
<evidence type="ECO:0000313" key="6">
    <source>
        <dbReference type="EMBL" id="GHP14913.1"/>
    </source>
</evidence>
<keyword evidence="7" id="KW-1185">Reference proteome</keyword>
<keyword evidence="3" id="KW-0812">Transmembrane</keyword>
<dbReference type="Proteomes" id="UP000604765">
    <property type="component" value="Unassembled WGS sequence"/>
</dbReference>
<feature type="domain" description="MucBP" evidence="4">
    <location>
        <begin position="454"/>
        <end position="523"/>
    </location>
</feature>
<accession>A0ABQ3W149</accession>
<dbReference type="Pfam" id="PF06458">
    <property type="entry name" value="MucBP"/>
    <property type="match status" value="2"/>
</dbReference>
<keyword evidence="1" id="KW-0677">Repeat</keyword>
<proteinExistence type="predicted"/>
<feature type="region of interest" description="Disordered" evidence="2">
    <location>
        <begin position="528"/>
        <end position="567"/>
    </location>
</feature>
<evidence type="ECO:0008006" key="8">
    <source>
        <dbReference type="Google" id="ProtNLM"/>
    </source>
</evidence>
<evidence type="ECO:0000256" key="2">
    <source>
        <dbReference type="SAM" id="MobiDB-lite"/>
    </source>
</evidence>
<feature type="transmembrane region" description="Helical" evidence="3">
    <location>
        <begin position="12"/>
        <end position="34"/>
    </location>
</feature>